<dbReference type="EMBL" id="JABSTU010006811">
    <property type="protein sequence ID" value="KAH7932213.1"/>
    <property type="molecule type" value="Genomic_DNA"/>
</dbReference>
<proteinExistence type="predicted"/>
<evidence type="ECO:0000313" key="2">
    <source>
        <dbReference type="EMBL" id="KAH7932213.1"/>
    </source>
</evidence>
<dbReference type="AlphaFoldDB" id="A0A9J6CUS9"/>
<feature type="compositionally biased region" description="Basic and acidic residues" evidence="1">
    <location>
        <begin position="304"/>
        <end position="314"/>
    </location>
</feature>
<reference evidence="2" key="1">
    <citation type="journal article" date="2020" name="Cell">
        <title>Large-Scale Comparative Analyses of Tick Genomes Elucidate Their Genetic Diversity and Vector Capacities.</title>
        <authorList>
            <consortium name="Tick Genome and Microbiome Consortium (TIGMIC)"/>
            <person name="Jia N."/>
            <person name="Wang J."/>
            <person name="Shi W."/>
            <person name="Du L."/>
            <person name="Sun Y."/>
            <person name="Zhan W."/>
            <person name="Jiang J.F."/>
            <person name="Wang Q."/>
            <person name="Zhang B."/>
            <person name="Ji P."/>
            <person name="Bell-Sakyi L."/>
            <person name="Cui X.M."/>
            <person name="Yuan T.T."/>
            <person name="Jiang B.G."/>
            <person name="Yang W.F."/>
            <person name="Lam T.T."/>
            <person name="Chang Q.C."/>
            <person name="Ding S.J."/>
            <person name="Wang X.J."/>
            <person name="Zhu J.G."/>
            <person name="Ruan X.D."/>
            <person name="Zhao L."/>
            <person name="Wei J.T."/>
            <person name="Ye R.Z."/>
            <person name="Que T.C."/>
            <person name="Du C.H."/>
            <person name="Zhou Y.H."/>
            <person name="Cheng J.X."/>
            <person name="Dai P.F."/>
            <person name="Guo W.B."/>
            <person name="Han X.H."/>
            <person name="Huang E.J."/>
            <person name="Li L.F."/>
            <person name="Wei W."/>
            <person name="Gao Y.C."/>
            <person name="Liu J.Z."/>
            <person name="Shao H.Z."/>
            <person name="Wang X."/>
            <person name="Wang C.C."/>
            <person name="Yang T.C."/>
            <person name="Huo Q.B."/>
            <person name="Li W."/>
            <person name="Chen H.Y."/>
            <person name="Chen S.E."/>
            <person name="Zhou L.G."/>
            <person name="Ni X.B."/>
            <person name="Tian J.H."/>
            <person name="Sheng Y."/>
            <person name="Liu T."/>
            <person name="Pan Y.S."/>
            <person name="Xia L.Y."/>
            <person name="Li J."/>
            <person name="Zhao F."/>
            <person name="Cao W.C."/>
        </authorList>
    </citation>
    <scope>NUCLEOTIDE SEQUENCE</scope>
    <source>
        <strain evidence="2">Rmic-2018</strain>
    </source>
</reference>
<reference evidence="2" key="2">
    <citation type="submission" date="2021-09" db="EMBL/GenBank/DDBJ databases">
        <authorList>
            <person name="Jia N."/>
            <person name="Wang J."/>
            <person name="Shi W."/>
            <person name="Du L."/>
            <person name="Sun Y."/>
            <person name="Zhan W."/>
            <person name="Jiang J."/>
            <person name="Wang Q."/>
            <person name="Zhang B."/>
            <person name="Ji P."/>
            <person name="Sakyi L.B."/>
            <person name="Cui X."/>
            <person name="Yuan T."/>
            <person name="Jiang B."/>
            <person name="Yang W."/>
            <person name="Lam T.T.-Y."/>
            <person name="Chang Q."/>
            <person name="Ding S."/>
            <person name="Wang X."/>
            <person name="Zhu J."/>
            <person name="Ruan X."/>
            <person name="Zhao L."/>
            <person name="Wei J."/>
            <person name="Que T."/>
            <person name="Du C."/>
            <person name="Cheng J."/>
            <person name="Dai P."/>
            <person name="Han X."/>
            <person name="Huang E."/>
            <person name="Gao Y."/>
            <person name="Liu J."/>
            <person name="Shao H."/>
            <person name="Ye R."/>
            <person name="Li L."/>
            <person name="Wei W."/>
            <person name="Wang X."/>
            <person name="Wang C."/>
            <person name="Huo Q."/>
            <person name="Li W."/>
            <person name="Guo W."/>
            <person name="Chen H."/>
            <person name="Chen S."/>
            <person name="Zhou L."/>
            <person name="Zhou L."/>
            <person name="Ni X."/>
            <person name="Tian J."/>
            <person name="Zhou Y."/>
            <person name="Sheng Y."/>
            <person name="Liu T."/>
            <person name="Pan Y."/>
            <person name="Xia L."/>
            <person name="Li J."/>
            <person name="Zhao F."/>
            <person name="Cao W."/>
        </authorList>
    </citation>
    <scope>NUCLEOTIDE SEQUENCE</scope>
    <source>
        <strain evidence="2">Rmic-2018</strain>
        <tissue evidence="2">Larvae</tissue>
    </source>
</reference>
<feature type="region of interest" description="Disordered" evidence="1">
    <location>
        <begin position="297"/>
        <end position="318"/>
    </location>
</feature>
<evidence type="ECO:0000256" key="1">
    <source>
        <dbReference type="SAM" id="MobiDB-lite"/>
    </source>
</evidence>
<feature type="compositionally biased region" description="Polar residues" evidence="1">
    <location>
        <begin position="1"/>
        <end position="11"/>
    </location>
</feature>
<name>A0A9J6CUS9_RHIMP</name>
<feature type="compositionally biased region" description="Polar residues" evidence="1">
    <location>
        <begin position="46"/>
        <end position="67"/>
    </location>
</feature>
<accession>A0A9J6CUS9</accession>
<gene>
    <name evidence="2" type="ORF">HPB51_029446</name>
</gene>
<dbReference type="Proteomes" id="UP000821866">
    <property type="component" value="Unassembled WGS sequence"/>
</dbReference>
<feature type="region of interest" description="Disordered" evidence="1">
    <location>
        <begin position="1"/>
        <end position="80"/>
    </location>
</feature>
<sequence>MFGTPDNSPASSPEKLPRIVTPVHRNSRRLLGLSPEFGPLPESVTVPESMTAPGSTGPNMSSPSTTQSHDKRRRRTNIAKERIKQASKTTDFEGTPPFQPECHSNISALLYLGHFQGYLAAQTRHHESFRNTREAVVASTTVAAARNFAAAWTCKRLEHLKCFVAGPSMGLLTAIEHATYENFMGRKISIARSRCHVATANTWRISNGAAVNSKGLGAFALYHSGMTTTKNTSVLQMVISHDTMRTAAKKRYCEVAPADHVSLKWERPKPKTPRLEFKEFQAAALVDAWEVSATMQTHTSLNSKNEDSGPKDKLSGMTTNNTSVYEKVVSNDTMRTGAKVKRCEVVPADDVGHKGKTPKPKTPRLEFKEFQTWTSGRLGGHSPWSASLPNDELPLEYFFRSGVGSIPVALVPSSGGFIRLNNPKAIQVGLQAMTPHFQLISDVRQFGRGGLVCRSSDPSCVSDILKCKTFASVPVSAFIPPHLACTKGIVRGVDSTLTPAETLEKLSDAGVIAVYRCNRLVNACCSNISAKPHLGHFQSCLAEKTWYHESSRKTCEALVMSTTDAAARRHCRCLGHPNRLNTWSPSWLGSQWFSCTRIEQATHEKVEDHKIAVIRRGRRLVATANTWRLSNGAAVNSKGSGAYLSDMTTTNNTSVLQNVVSNDTMRTGAKVKRCEVVHADDVGHKGKTPKPKTPRLEFKEFQTVGPVGAWEMSATMRRRRFSEHEQ</sequence>
<keyword evidence="3" id="KW-1185">Reference proteome</keyword>
<evidence type="ECO:0000313" key="3">
    <source>
        <dbReference type="Proteomes" id="UP000821866"/>
    </source>
</evidence>
<comment type="caution">
    <text evidence="2">The sequence shown here is derived from an EMBL/GenBank/DDBJ whole genome shotgun (WGS) entry which is preliminary data.</text>
</comment>
<protein>
    <submittedName>
        <fullName evidence="2">Uncharacterized protein</fullName>
    </submittedName>
</protein>
<organism evidence="2 3">
    <name type="scientific">Rhipicephalus microplus</name>
    <name type="common">Cattle tick</name>
    <name type="synonym">Boophilus microplus</name>
    <dbReference type="NCBI Taxonomy" id="6941"/>
    <lineage>
        <taxon>Eukaryota</taxon>
        <taxon>Metazoa</taxon>
        <taxon>Ecdysozoa</taxon>
        <taxon>Arthropoda</taxon>
        <taxon>Chelicerata</taxon>
        <taxon>Arachnida</taxon>
        <taxon>Acari</taxon>
        <taxon>Parasitiformes</taxon>
        <taxon>Ixodida</taxon>
        <taxon>Ixodoidea</taxon>
        <taxon>Ixodidae</taxon>
        <taxon>Rhipicephalinae</taxon>
        <taxon>Rhipicephalus</taxon>
        <taxon>Boophilus</taxon>
    </lineage>
</organism>